<gene>
    <name evidence="2" type="ORF">SAMN04488542_10455</name>
</gene>
<proteinExistence type="predicted"/>
<feature type="domain" description="F5/8 type C" evidence="1">
    <location>
        <begin position="94"/>
        <end position="246"/>
    </location>
</feature>
<dbReference type="STRING" id="670482.SAMN04488542_10455"/>
<evidence type="ECO:0000313" key="2">
    <source>
        <dbReference type="EMBL" id="SDE96790.1"/>
    </source>
</evidence>
<dbReference type="Proteomes" id="UP000198972">
    <property type="component" value="Unassembled WGS sequence"/>
</dbReference>
<sequence length="498" mass="54164">MPKLPSGLKTFEASDTVRRIAQNENIEVIDALFHGSKGHRHTGKGGDAPQIGSEGIVDGAIVANKIADGAIVSDKLPDGAVNGSKIAHSSIERKHLVNSSLTSNIAKFKRVSVTEGVLMGNPTSPYTFEGGNAGDSHYWSLSHSTTLPHSLTIDLGKEFQSIEGMSFGSKTGMGAKTLPKGFYVEISSDYLMWTRVYTQTEGLYEPFSYFPFSTFIANSRYVRITITEHNIFGTESAISCISVYSSYHGNVDDPLDDERPWGLNARLQGLMIVPEGKITDNGAGALTLGGAITIMNPASGTYFQVKAGTYQLSEWGYLFVEIPNQYGVQVSPYPSRWNPGVRSYDHKDRIILAQRYGGNSEIFVHSALRSKLAGTSPDADKVDGIDFQTKNGFLEFNDGSGWKGVGIKSVQRGATSISFFAPNGNGSLMKDITITAVNTQKSFINISTSGLAHWSQGSTMMDGSVCARFIAPDKLRFNFMDGFFEAYAEISWEVIEYA</sequence>
<dbReference type="RefSeq" id="WP_091227409.1">
    <property type="nucleotide sequence ID" value="NZ_FNBG01000004.1"/>
</dbReference>
<dbReference type="PROSITE" id="PS50022">
    <property type="entry name" value="FA58C_3"/>
    <property type="match status" value="1"/>
</dbReference>
<accession>A0A1G7H8M7</accession>
<dbReference type="EMBL" id="FNBG01000004">
    <property type="protein sequence ID" value="SDE96790.1"/>
    <property type="molecule type" value="Genomic_DNA"/>
</dbReference>
<dbReference type="InterPro" id="IPR008979">
    <property type="entry name" value="Galactose-bd-like_sf"/>
</dbReference>
<dbReference type="SUPFAM" id="SSF49785">
    <property type="entry name" value="Galactose-binding domain-like"/>
    <property type="match status" value="1"/>
</dbReference>
<protein>
    <recommendedName>
        <fullName evidence="1">F5/8 type C domain-containing protein</fullName>
    </recommendedName>
</protein>
<reference evidence="2 3" key="1">
    <citation type="submission" date="2016-10" db="EMBL/GenBank/DDBJ databases">
        <authorList>
            <person name="de Groot N.N."/>
        </authorList>
    </citation>
    <scope>NUCLEOTIDE SEQUENCE [LARGE SCALE GENOMIC DNA]</scope>
    <source>
        <strain evidence="2 3">DSM 28129</strain>
    </source>
</reference>
<organism evidence="2 3">
    <name type="scientific">Fontibacillus panacisegetis</name>
    <dbReference type="NCBI Taxonomy" id="670482"/>
    <lineage>
        <taxon>Bacteria</taxon>
        <taxon>Bacillati</taxon>
        <taxon>Bacillota</taxon>
        <taxon>Bacilli</taxon>
        <taxon>Bacillales</taxon>
        <taxon>Paenibacillaceae</taxon>
        <taxon>Fontibacillus</taxon>
    </lineage>
</organism>
<dbReference type="AlphaFoldDB" id="A0A1G7H8M7"/>
<evidence type="ECO:0000313" key="3">
    <source>
        <dbReference type="Proteomes" id="UP000198972"/>
    </source>
</evidence>
<dbReference type="InterPro" id="IPR000421">
    <property type="entry name" value="FA58C"/>
</dbReference>
<evidence type="ECO:0000259" key="1">
    <source>
        <dbReference type="PROSITE" id="PS50022"/>
    </source>
</evidence>
<dbReference type="Gene3D" id="2.60.120.260">
    <property type="entry name" value="Galactose-binding domain-like"/>
    <property type="match status" value="1"/>
</dbReference>
<dbReference type="OrthoDB" id="2555193at2"/>
<keyword evidence="3" id="KW-1185">Reference proteome</keyword>
<name>A0A1G7H8M7_9BACL</name>